<protein>
    <submittedName>
        <fullName evidence="2">Uncharacterized protein</fullName>
    </submittedName>
</protein>
<dbReference type="RefSeq" id="WP_058288616.1">
    <property type="nucleotide sequence ID" value="NZ_CYSD01000012.1"/>
</dbReference>
<organism evidence="2 3">
    <name type="scientific">Tritonibacter multivorans</name>
    <dbReference type="NCBI Taxonomy" id="928856"/>
    <lineage>
        <taxon>Bacteria</taxon>
        <taxon>Pseudomonadati</taxon>
        <taxon>Pseudomonadota</taxon>
        <taxon>Alphaproteobacteria</taxon>
        <taxon>Rhodobacterales</taxon>
        <taxon>Paracoccaceae</taxon>
        <taxon>Tritonibacter</taxon>
    </lineage>
</organism>
<feature type="compositionally biased region" description="Polar residues" evidence="1">
    <location>
        <begin position="37"/>
        <end position="47"/>
    </location>
</feature>
<feature type="compositionally biased region" description="Pro residues" evidence="1">
    <location>
        <begin position="11"/>
        <end position="20"/>
    </location>
</feature>
<dbReference type="EMBL" id="CYSD01000012">
    <property type="protein sequence ID" value="CUH75630.1"/>
    <property type="molecule type" value="Genomic_DNA"/>
</dbReference>
<proteinExistence type="predicted"/>
<accession>A0A0P1GN90</accession>
<gene>
    <name evidence="2" type="ORF">TRM7557_00484</name>
</gene>
<dbReference type="Proteomes" id="UP000052022">
    <property type="component" value="Unassembled WGS sequence"/>
</dbReference>
<name>A0A0P1GN90_9RHOB</name>
<evidence type="ECO:0000313" key="3">
    <source>
        <dbReference type="Proteomes" id="UP000052022"/>
    </source>
</evidence>
<dbReference type="AlphaFoldDB" id="A0A0P1GN90"/>
<feature type="region of interest" description="Disordered" evidence="1">
    <location>
        <begin position="1"/>
        <end position="104"/>
    </location>
</feature>
<evidence type="ECO:0000313" key="2">
    <source>
        <dbReference type="EMBL" id="CUH75630.1"/>
    </source>
</evidence>
<evidence type="ECO:0000256" key="1">
    <source>
        <dbReference type="SAM" id="MobiDB-lite"/>
    </source>
</evidence>
<reference evidence="2 3" key="1">
    <citation type="submission" date="2015-09" db="EMBL/GenBank/DDBJ databases">
        <authorList>
            <consortium name="Swine Surveillance"/>
        </authorList>
    </citation>
    <scope>NUCLEOTIDE SEQUENCE [LARGE SCALE GENOMIC DNA]</scope>
    <source>
        <strain evidence="2 3">CECT 7557</strain>
    </source>
</reference>
<keyword evidence="3" id="KW-1185">Reference proteome</keyword>
<feature type="compositionally biased region" description="Basic and acidic residues" evidence="1">
    <location>
        <begin position="53"/>
        <end position="62"/>
    </location>
</feature>
<sequence>MTPQSGFGPTSGPPQLPAPPEGLSTAAAPTRPESQDEVQGSRLSNFLSDDISAEGRDSDPTRSGRSFVPAITTEEDVAPSLHDESAPPPPQEQAASDDIPAPMRGETQIVAASPVETAIRSVLDRQSEMEPSEADAPALSTHQSLDAVAQYSNVQDVLTRLSA</sequence>